<sequence length="106" mass="11573">MRYGLILLIGLLFSASSSAVDSTGKIFDIYVFQNTSTVLFRIEGAQLNACATTNRYAIDLAQIGGEALYSLILAAEATGKEVRVRGTDRCEIHHDSEDANWIKTNS</sequence>
<gene>
    <name evidence="2" type="ORF">NBRC116591_18310</name>
</gene>
<evidence type="ECO:0000256" key="1">
    <source>
        <dbReference type="SAM" id="SignalP"/>
    </source>
</evidence>
<proteinExistence type="predicted"/>
<protein>
    <submittedName>
        <fullName evidence="2">Uncharacterized protein</fullName>
    </submittedName>
</protein>
<keyword evidence="3" id="KW-1185">Reference proteome</keyword>
<dbReference type="RefSeq" id="WP_353302685.1">
    <property type="nucleotide sequence ID" value="NZ_BAABWN010000005.1"/>
</dbReference>
<evidence type="ECO:0000313" key="3">
    <source>
        <dbReference type="Proteomes" id="UP001465153"/>
    </source>
</evidence>
<feature type="chain" id="PRO_5046027512" evidence="1">
    <location>
        <begin position="20"/>
        <end position="106"/>
    </location>
</feature>
<comment type="caution">
    <text evidence="2">The sequence shown here is derived from an EMBL/GenBank/DDBJ whole genome shotgun (WGS) entry which is preliminary data.</text>
</comment>
<reference evidence="2 3" key="1">
    <citation type="submission" date="2024-04" db="EMBL/GenBank/DDBJ databases">
        <title>Draft genome sequence of Sessilibacter corallicola NBRC 116591.</title>
        <authorList>
            <person name="Miyakawa T."/>
            <person name="Kusuya Y."/>
            <person name="Miura T."/>
        </authorList>
    </citation>
    <scope>NUCLEOTIDE SEQUENCE [LARGE SCALE GENOMIC DNA]</scope>
    <source>
        <strain evidence="2 3">KU-00831-HH</strain>
    </source>
</reference>
<feature type="signal peptide" evidence="1">
    <location>
        <begin position="1"/>
        <end position="19"/>
    </location>
</feature>
<dbReference type="Proteomes" id="UP001465153">
    <property type="component" value="Unassembled WGS sequence"/>
</dbReference>
<accession>A0ABQ0A8P3</accession>
<keyword evidence="1" id="KW-0732">Signal</keyword>
<organism evidence="2 3">
    <name type="scientific">Sessilibacter corallicola</name>
    <dbReference type="NCBI Taxonomy" id="2904075"/>
    <lineage>
        <taxon>Bacteria</taxon>
        <taxon>Pseudomonadati</taxon>
        <taxon>Pseudomonadota</taxon>
        <taxon>Gammaproteobacteria</taxon>
        <taxon>Cellvibrionales</taxon>
        <taxon>Cellvibrionaceae</taxon>
        <taxon>Sessilibacter</taxon>
    </lineage>
</organism>
<evidence type="ECO:0000313" key="2">
    <source>
        <dbReference type="EMBL" id="GAA6168020.1"/>
    </source>
</evidence>
<name>A0ABQ0A8P3_9GAMM</name>
<dbReference type="EMBL" id="BAABWN010000005">
    <property type="protein sequence ID" value="GAA6168020.1"/>
    <property type="molecule type" value="Genomic_DNA"/>
</dbReference>